<dbReference type="PANTHER" id="PTHR10900">
    <property type="entry name" value="PERIOSTIN-RELATED"/>
    <property type="match status" value="1"/>
</dbReference>
<name>A0A9D7S8B8_9BACT</name>
<dbReference type="Proteomes" id="UP000808349">
    <property type="component" value="Unassembled WGS sequence"/>
</dbReference>
<comment type="caution">
    <text evidence="2">The sequence shown here is derived from an EMBL/GenBank/DDBJ whole genome shotgun (WGS) entry which is preliminary data.</text>
</comment>
<dbReference type="Gene3D" id="2.30.180.10">
    <property type="entry name" value="FAS1 domain"/>
    <property type="match status" value="1"/>
</dbReference>
<protein>
    <submittedName>
        <fullName evidence="2">Fasciclin domain-containing protein</fullName>
    </submittedName>
</protein>
<sequence>MKPIFNVFAIVVILSSVGCKSGSESKNMSAADVISTEAPMVGQSGVKDDVSSPNIVQVAVGSKDHTTLVAAVQAAGLVDALSNAGPFTVFAPTNDAFAKLPAGTVEGLLKPEKLADLKSILEYHTYVGTLKTDYMDDGQSFEQVNGGKVSISKKDGKVMVNGKATILASFPTSNGIIHVIDEVLLPQ</sequence>
<gene>
    <name evidence="2" type="ORF">IPO85_06980</name>
</gene>
<dbReference type="GO" id="GO:0005615">
    <property type="term" value="C:extracellular space"/>
    <property type="evidence" value="ECO:0007669"/>
    <property type="project" value="TreeGrafter"/>
</dbReference>
<feature type="domain" description="FAS1" evidence="1">
    <location>
        <begin position="52"/>
        <end position="184"/>
    </location>
</feature>
<dbReference type="PROSITE" id="PS50213">
    <property type="entry name" value="FAS1"/>
    <property type="match status" value="1"/>
</dbReference>
<dbReference type="FunFam" id="2.30.180.10:FF:000032">
    <property type="entry name" value="Fasciclin domain-containing protein, putative"/>
    <property type="match status" value="1"/>
</dbReference>
<accession>A0A9D7S8B8</accession>
<dbReference type="PROSITE" id="PS51257">
    <property type="entry name" value="PROKAR_LIPOPROTEIN"/>
    <property type="match status" value="1"/>
</dbReference>
<dbReference type="InterPro" id="IPR000782">
    <property type="entry name" value="FAS1_domain"/>
</dbReference>
<dbReference type="SMART" id="SM00554">
    <property type="entry name" value="FAS1"/>
    <property type="match status" value="1"/>
</dbReference>
<evidence type="ECO:0000313" key="3">
    <source>
        <dbReference type="Proteomes" id="UP000808349"/>
    </source>
</evidence>
<dbReference type="AlphaFoldDB" id="A0A9D7S8B8"/>
<reference evidence="2 3" key="1">
    <citation type="submission" date="2020-10" db="EMBL/GenBank/DDBJ databases">
        <title>Connecting structure to function with the recovery of over 1000 high-quality activated sludge metagenome-assembled genomes encoding full-length rRNA genes using long-read sequencing.</title>
        <authorList>
            <person name="Singleton C.M."/>
            <person name="Petriglieri F."/>
            <person name="Kristensen J.M."/>
            <person name="Kirkegaard R.H."/>
            <person name="Michaelsen T.Y."/>
            <person name="Andersen M.H."/>
            <person name="Karst S.M."/>
            <person name="Dueholm M.S."/>
            <person name="Nielsen P.H."/>
            <person name="Albertsen M."/>
        </authorList>
    </citation>
    <scope>NUCLEOTIDE SEQUENCE [LARGE SCALE GENOMIC DNA]</scope>
    <source>
        <strain evidence="2">Ribe_18-Q3-R11-54_BAT3C.373</strain>
    </source>
</reference>
<evidence type="ECO:0000259" key="1">
    <source>
        <dbReference type="PROSITE" id="PS50213"/>
    </source>
</evidence>
<dbReference type="SUPFAM" id="SSF82153">
    <property type="entry name" value="FAS1 domain"/>
    <property type="match status" value="1"/>
</dbReference>
<dbReference type="PANTHER" id="PTHR10900:SF77">
    <property type="entry name" value="FI19380P1"/>
    <property type="match status" value="1"/>
</dbReference>
<proteinExistence type="predicted"/>
<dbReference type="InterPro" id="IPR050904">
    <property type="entry name" value="Adhesion/Biosynth-related"/>
</dbReference>
<dbReference type="Pfam" id="PF02469">
    <property type="entry name" value="Fasciclin"/>
    <property type="match status" value="1"/>
</dbReference>
<organism evidence="2 3">
    <name type="scientific">Candidatus Defluviibacterium haderslevense</name>
    <dbReference type="NCBI Taxonomy" id="2981993"/>
    <lineage>
        <taxon>Bacteria</taxon>
        <taxon>Pseudomonadati</taxon>
        <taxon>Bacteroidota</taxon>
        <taxon>Saprospiria</taxon>
        <taxon>Saprospirales</taxon>
        <taxon>Saprospiraceae</taxon>
        <taxon>Candidatus Defluviibacterium</taxon>
    </lineage>
</organism>
<dbReference type="EMBL" id="JADKFW010000004">
    <property type="protein sequence ID" value="MBK9717241.1"/>
    <property type="molecule type" value="Genomic_DNA"/>
</dbReference>
<evidence type="ECO:0000313" key="2">
    <source>
        <dbReference type="EMBL" id="MBK9717241.1"/>
    </source>
</evidence>
<dbReference type="InterPro" id="IPR036378">
    <property type="entry name" value="FAS1_dom_sf"/>
</dbReference>